<sequence length="310" mass="36049">MNRPTVGQDLNPMWTSTTRKQLSGGITKKCGTILVSKTREIISGELKTAIVYPIFEKGNLIKTENYKGISLMDTCYKNLKTLTLERINPFVEEIVGNYQCGFRRGKFTIHHVFELRQIMSKYYEFGKNLHLIFVDYKQVYDSVDRKEIWKILAILGIPKNYMNLIKACYGKILCRLNLPKKRRRLVTCIIKLGSRQNNKRMEISNEHVMLPYADDIVVMGETKEEDINSTSKLINASKGMGLHGNEGKTRFLCTSMCCIHLKNIQYCVLYFNIEINTCKCNFKQIKTIKYMRPYAVNNYQNNKKQNQTIM</sequence>
<reference evidence="2 3" key="1">
    <citation type="submission" date="2019-08" db="EMBL/GenBank/DDBJ databases">
        <title>Whole genome of Aphis craccivora.</title>
        <authorList>
            <person name="Voronova N.V."/>
            <person name="Shulinski R.S."/>
            <person name="Bandarenka Y.V."/>
            <person name="Zhorov D.G."/>
            <person name="Warner D."/>
        </authorList>
    </citation>
    <scope>NUCLEOTIDE SEQUENCE [LARGE SCALE GENOMIC DNA]</scope>
    <source>
        <strain evidence="2">180601</strain>
        <tissue evidence="2">Whole Body</tissue>
    </source>
</reference>
<proteinExistence type="predicted"/>
<protein>
    <recommendedName>
        <fullName evidence="1">Reverse transcriptase domain-containing protein</fullName>
    </recommendedName>
</protein>
<evidence type="ECO:0000259" key="1">
    <source>
        <dbReference type="PROSITE" id="PS50878"/>
    </source>
</evidence>
<evidence type="ECO:0000313" key="3">
    <source>
        <dbReference type="Proteomes" id="UP000478052"/>
    </source>
</evidence>
<dbReference type="EMBL" id="VUJU01002544">
    <property type="protein sequence ID" value="KAF0760902.1"/>
    <property type="molecule type" value="Genomic_DNA"/>
</dbReference>
<dbReference type="PANTHER" id="PTHR47027:SF20">
    <property type="entry name" value="REVERSE TRANSCRIPTASE-LIKE PROTEIN WITH RNA-DIRECTED DNA POLYMERASE DOMAIN"/>
    <property type="match status" value="1"/>
</dbReference>
<evidence type="ECO:0000313" key="2">
    <source>
        <dbReference type="EMBL" id="KAF0760902.1"/>
    </source>
</evidence>
<dbReference type="CDD" id="cd01650">
    <property type="entry name" value="RT_nLTR_like"/>
    <property type="match status" value="1"/>
</dbReference>
<dbReference type="PANTHER" id="PTHR47027">
    <property type="entry name" value="REVERSE TRANSCRIPTASE DOMAIN-CONTAINING PROTEIN"/>
    <property type="match status" value="1"/>
</dbReference>
<dbReference type="PROSITE" id="PS50878">
    <property type="entry name" value="RT_POL"/>
    <property type="match status" value="1"/>
</dbReference>
<name>A0A6G0YT78_APHCR</name>
<dbReference type="Pfam" id="PF00078">
    <property type="entry name" value="RVT_1"/>
    <property type="match status" value="1"/>
</dbReference>
<accession>A0A6G0YT78</accession>
<comment type="caution">
    <text evidence="2">The sequence shown here is derived from an EMBL/GenBank/DDBJ whole genome shotgun (WGS) entry which is preliminary data.</text>
</comment>
<organism evidence="2 3">
    <name type="scientific">Aphis craccivora</name>
    <name type="common">Cowpea aphid</name>
    <dbReference type="NCBI Taxonomy" id="307492"/>
    <lineage>
        <taxon>Eukaryota</taxon>
        <taxon>Metazoa</taxon>
        <taxon>Ecdysozoa</taxon>
        <taxon>Arthropoda</taxon>
        <taxon>Hexapoda</taxon>
        <taxon>Insecta</taxon>
        <taxon>Pterygota</taxon>
        <taxon>Neoptera</taxon>
        <taxon>Paraneoptera</taxon>
        <taxon>Hemiptera</taxon>
        <taxon>Sternorrhyncha</taxon>
        <taxon>Aphidomorpha</taxon>
        <taxon>Aphidoidea</taxon>
        <taxon>Aphididae</taxon>
        <taxon>Aphidini</taxon>
        <taxon>Aphis</taxon>
        <taxon>Aphis</taxon>
    </lineage>
</organism>
<feature type="domain" description="Reverse transcriptase" evidence="1">
    <location>
        <begin position="35"/>
        <end position="275"/>
    </location>
</feature>
<keyword evidence="3" id="KW-1185">Reference proteome</keyword>
<dbReference type="OrthoDB" id="6627741at2759"/>
<dbReference type="AlphaFoldDB" id="A0A6G0YT78"/>
<dbReference type="InterPro" id="IPR000477">
    <property type="entry name" value="RT_dom"/>
</dbReference>
<dbReference type="Proteomes" id="UP000478052">
    <property type="component" value="Unassembled WGS sequence"/>
</dbReference>
<gene>
    <name evidence="2" type="ORF">FWK35_00011275</name>
</gene>